<keyword evidence="1" id="KW-1133">Transmembrane helix</keyword>
<gene>
    <name evidence="2" type="ORF">FAEPRAM212_01917</name>
</gene>
<sequence length="70" mass="8452">MQAKLKRITAETTMDNKRFFDIDIHLRFFAPIKSLCIINAIRIRFVSIFRRKFFKFSIFVSSDKKKARHL</sequence>
<evidence type="ECO:0000313" key="3">
    <source>
        <dbReference type="Proteomes" id="UP000005945"/>
    </source>
</evidence>
<keyword evidence="1" id="KW-0472">Membrane</keyword>
<dbReference type="EMBL" id="ABED02000027">
    <property type="protein sequence ID" value="EDP21193.1"/>
    <property type="molecule type" value="Genomic_DNA"/>
</dbReference>
<dbReference type="Proteomes" id="UP000005945">
    <property type="component" value="Unassembled WGS sequence"/>
</dbReference>
<evidence type="ECO:0000313" key="2">
    <source>
        <dbReference type="EMBL" id="EDP21193.1"/>
    </source>
</evidence>
<keyword evidence="1" id="KW-0812">Transmembrane</keyword>
<proteinExistence type="predicted"/>
<protein>
    <submittedName>
        <fullName evidence="2">Uncharacterized protein</fullName>
    </submittedName>
</protein>
<feature type="transmembrane region" description="Helical" evidence="1">
    <location>
        <begin position="24"/>
        <end position="45"/>
    </location>
</feature>
<dbReference type="HOGENOM" id="CLU_2990054_0_0_9"/>
<reference evidence="2 3" key="2">
    <citation type="submission" date="2007-09" db="EMBL/GenBank/DDBJ databases">
        <authorList>
            <person name="Fulton L."/>
            <person name="Clifton S."/>
            <person name="Fulton B."/>
            <person name="Xu J."/>
            <person name="Minx P."/>
            <person name="Pepin K.H."/>
            <person name="Johnson M."/>
            <person name="Thiruvilangam P."/>
            <person name="Bhonagiri V."/>
            <person name="Nash W.E."/>
            <person name="Mardis E.R."/>
            <person name="Wilson R.K."/>
        </authorList>
    </citation>
    <scope>NUCLEOTIDE SEQUENCE [LARGE SCALE GENOMIC DNA]</scope>
    <source>
        <strain evidence="2 3">M21/2</strain>
    </source>
</reference>
<comment type="caution">
    <text evidence="2">The sequence shown here is derived from an EMBL/GenBank/DDBJ whole genome shotgun (WGS) entry which is preliminary data.</text>
</comment>
<reference evidence="2 3" key="1">
    <citation type="submission" date="2007-09" db="EMBL/GenBank/DDBJ databases">
        <title>Draft genome sequence of Faecalibacterium prausnitzii M21/2.</title>
        <authorList>
            <person name="Sudarsanam P."/>
            <person name="Ley R."/>
            <person name="Guruge J."/>
            <person name="Turnbaugh P.J."/>
            <person name="Mahowald M."/>
            <person name="Liep D."/>
            <person name="Gordon J."/>
        </authorList>
    </citation>
    <scope>NUCLEOTIDE SEQUENCE [LARGE SCALE GENOMIC DNA]</scope>
    <source>
        <strain evidence="2 3">M21/2</strain>
    </source>
</reference>
<evidence type="ECO:0000256" key="1">
    <source>
        <dbReference type="SAM" id="Phobius"/>
    </source>
</evidence>
<name>A8SCA9_9FIRM</name>
<accession>A8SCA9</accession>
<dbReference type="AlphaFoldDB" id="A8SCA9"/>
<organism evidence="2 3">
    <name type="scientific">Faecalibacterium prausnitzii M21/2</name>
    <dbReference type="NCBI Taxonomy" id="411485"/>
    <lineage>
        <taxon>Bacteria</taxon>
        <taxon>Bacillati</taxon>
        <taxon>Bacillota</taxon>
        <taxon>Clostridia</taxon>
        <taxon>Eubacteriales</taxon>
        <taxon>Oscillospiraceae</taxon>
        <taxon>Faecalibacterium</taxon>
    </lineage>
</organism>